<dbReference type="GO" id="GO:0005829">
    <property type="term" value="C:cytosol"/>
    <property type="evidence" value="ECO:0007669"/>
    <property type="project" value="TreeGrafter"/>
</dbReference>
<dbReference type="AlphaFoldDB" id="A0A484Y3K2"/>
<dbReference type="SUPFAM" id="SSF53720">
    <property type="entry name" value="ALDH-like"/>
    <property type="match status" value="1"/>
</dbReference>
<feature type="domain" description="Aldehyde dehydrogenase" evidence="2">
    <location>
        <begin position="2"/>
        <end position="141"/>
    </location>
</feature>
<protein>
    <submittedName>
        <fullName evidence="3">Aldehyde dehydrogenase B</fullName>
        <ecNumber evidence="3">1.2.1.22</ecNumber>
    </submittedName>
</protein>
<gene>
    <name evidence="3" type="ORF">RAN7_4631</name>
</gene>
<evidence type="ECO:0000256" key="1">
    <source>
        <dbReference type="ARBA" id="ARBA00023002"/>
    </source>
</evidence>
<dbReference type="GO" id="GO:0008911">
    <property type="term" value="F:lactaldehyde dehydrogenase (NAD+) activity"/>
    <property type="evidence" value="ECO:0007669"/>
    <property type="project" value="UniProtKB-EC"/>
</dbReference>
<sequence>MAKVRSHVDDAVTKGGRVLPGGRVGPQGECFYLPTLLVDATADMQVAADETFGPLGAVFRFHDEAEAVRLANATDFGLAAYCYTRDLDRAWRMSEQLDYGMVGINRAAISNEVAPFGGIKQSGLGREGSRHGIEDFLDIKYTLFGGIST</sequence>
<name>A0A484Y3K2_9ZZZZ</name>
<dbReference type="InterPro" id="IPR016161">
    <property type="entry name" value="Ald_DH/histidinol_DH"/>
</dbReference>
<dbReference type="EMBL" id="CAADIZ010000058">
    <property type="protein sequence ID" value="VFS30671.1"/>
    <property type="molecule type" value="Genomic_DNA"/>
</dbReference>
<keyword evidence="1 3" id="KW-0560">Oxidoreductase</keyword>
<dbReference type="PANTHER" id="PTHR43353">
    <property type="entry name" value="SUCCINATE-SEMIALDEHYDE DEHYDROGENASE, MITOCHONDRIAL"/>
    <property type="match status" value="1"/>
</dbReference>
<evidence type="ECO:0000313" key="3">
    <source>
        <dbReference type="EMBL" id="VFS30671.1"/>
    </source>
</evidence>
<dbReference type="InterPro" id="IPR050740">
    <property type="entry name" value="Aldehyde_DH_Superfamily"/>
</dbReference>
<dbReference type="GO" id="GO:0009450">
    <property type="term" value="P:gamma-aminobutyric acid catabolic process"/>
    <property type="evidence" value="ECO:0007669"/>
    <property type="project" value="TreeGrafter"/>
</dbReference>
<dbReference type="EC" id="1.2.1.22" evidence="3"/>
<dbReference type="InterPro" id="IPR015590">
    <property type="entry name" value="Aldehyde_DH_dom"/>
</dbReference>
<evidence type="ECO:0000259" key="2">
    <source>
        <dbReference type="Pfam" id="PF00171"/>
    </source>
</evidence>
<accession>A0A484Y3K2</accession>
<dbReference type="Pfam" id="PF00171">
    <property type="entry name" value="Aldedh"/>
    <property type="match status" value="1"/>
</dbReference>
<dbReference type="InterPro" id="IPR016162">
    <property type="entry name" value="Ald_DH_N"/>
</dbReference>
<dbReference type="Gene3D" id="3.40.605.10">
    <property type="entry name" value="Aldehyde Dehydrogenase, Chain A, domain 1"/>
    <property type="match status" value="1"/>
</dbReference>
<reference evidence="3" key="1">
    <citation type="submission" date="2019-03" db="EMBL/GenBank/DDBJ databases">
        <authorList>
            <person name="Danneels B."/>
        </authorList>
    </citation>
    <scope>NUCLEOTIDE SEQUENCE</scope>
</reference>
<dbReference type="GO" id="GO:0004777">
    <property type="term" value="F:succinate-semialdehyde dehydrogenase (NAD+) activity"/>
    <property type="evidence" value="ECO:0007669"/>
    <property type="project" value="TreeGrafter"/>
</dbReference>
<dbReference type="PANTHER" id="PTHR43353:SF5">
    <property type="entry name" value="SUCCINATE-SEMIALDEHYDE DEHYDROGENASE, MITOCHONDRIAL"/>
    <property type="match status" value="1"/>
</dbReference>
<proteinExistence type="predicted"/>
<dbReference type="InterPro" id="IPR016163">
    <property type="entry name" value="Ald_DH_C"/>
</dbReference>
<organism evidence="3">
    <name type="scientific">plant metagenome</name>
    <dbReference type="NCBI Taxonomy" id="1297885"/>
    <lineage>
        <taxon>unclassified sequences</taxon>
        <taxon>metagenomes</taxon>
        <taxon>organismal metagenomes</taxon>
    </lineage>
</organism>
<dbReference type="Gene3D" id="3.40.309.10">
    <property type="entry name" value="Aldehyde Dehydrogenase, Chain A, domain 2"/>
    <property type="match status" value="1"/>
</dbReference>